<feature type="domain" description="Enoyl reductase (ER)" evidence="2">
    <location>
        <begin position="9"/>
        <end position="331"/>
    </location>
</feature>
<dbReference type="InterPro" id="IPR011032">
    <property type="entry name" value="GroES-like_sf"/>
</dbReference>
<dbReference type="Gene3D" id="3.40.50.720">
    <property type="entry name" value="NAD(P)-binding Rossmann-like Domain"/>
    <property type="match status" value="1"/>
</dbReference>
<dbReference type="InterPro" id="IPR020843">
    <property type="entry name" value="ER"/>
</dbReference>
<dbReference type="SMART" id="SM00829">
    <property type="entry name" value="PKS_ER"/>
    <property type="match status" value="1"/>
</dbReference>
<dbReference type="SUPFAM" id="SSF51735">
    <property type="entry name" value="NAD(P)-binding Rossmann-fold domains"/>
    <property type="match status" value="1"/>
</dbReference>
<dbReference type="RefSeq" id="WP_207862346.1">
    <property type="nucleotide sequence ID" value="NZ_JAFREP010000035.1"/>
</dbReference>
<reference evidence="3" key="1">
    <citation type="submission" date="2021-03" db="EMBL/GenBank/DDBJ databases">
        <authorList>
            <person name="Wang G."/>
        </authorList>
    </citation>
    <scope>NUCLEOTIDE SEQUENCE</scope>
    <source>
        <strain evidence="3">KCTC 12899</strain>
    </source>
</reference>
<dbReference type="InterPro" id="IPR036291">
    <property type="entry name" value="NAD(P)-bd_dom_sf"/>
</dbReference>
<feature type="region of interest" description="Disordered" evidence="1">
    <location>
        <begin position="1"/>
        <end position="22"/>
    </location>
</feature>
<dbReference type="GO" id="GO:0016491">
    <property type="term" value="F:oxidoreductase activity"/>
    <property type="evidence" value="ECO:0007669"/>
    <property type="project" value="InterPro"/>
</dbReference>
<dbReference type="AlphaFoldDB" id="A0A8J7QPP2"/>
<dbReference type="InterPro" id="IPR013154">
    <property type="entry name" value="ADH-like_N"/>
</dbReference>
<name>A0A8J7QPP2_9BACT</name>
<dbReference type="PANTHER" id="PTHR11695:SF294">
    <property type="entry name" value="RETICULON-4-INTERACTING PROTEIN 1, MITOCHONDRIAL"/>
    <property type="match status" value="1"/>
</dbReference>
<sequence>MLPFLTKSRTRPGLGPLSPSTDLPKISGHDLFIKVQATGINAIETNVLNGDLQSAHRQIFPEDRGADISGEIVACGAGVSDFSVGDQVFGRLIEDEQTRIAEYVRVPQHQVSLKPSCLTHEQAAGLPWAGLSAYQALFEGAKLRENEDVLIHGGDELPGAMAIQLAKAKGAHVATTIQGANRAWVERLGPDQVIESNNQYFHELIWNVDVVFNPYGDAVSLESLPLIRPGGRLVALHGAVDAETARRQGLNLIWRWIAGRRADKVVQTATTCQVAYRRVVMRPDHRQLALLADMVEQGRLKPLIGKVYPYAQAKEALHHTQTKTSRGKVVVSMTSRDTAEVLTPI</sequence>
<dbReference type="Pfam" id="PF08240">
    <property type="entry name" value="ADH_N"/>
    <property type="match status" value="1"/>
</dbReference>
<dbReference type="InterPro" id="IPR050700">
    <property type="entry name" value="YIM1/Zinc_Alcohol_DH_Fams"/>
</dbReference>
<dbReference type="CDD" id="cd05289">
    <property type="entry name" value="MDR_like_2"/>
    <property type="match status" value="1"/>
</dbReference>
<proteinExistence type="predicted"/>
<dbReference type="Gene3D" id="3.90.180.10">
    <property type="entry name" value="Medium-chain alcohol dehydrogenases, catalytic domain"/>
    <property type="match status" value="1"/>
</dbReference>
<gene>
    <name evidence="3" type="ORF">J3U88_28125</name>
</gene>
<dbReference type="EMBL" id="JAFREP010000035">
    <property type="protein sequence ID" value="MBO1322373.1"/>
    <property type="molecule type" value="Genomic_DNA"/>
</dbReference>
<dbReference type="PANTHER" id="PTHR11695">
    <property type="entry name" value="ALCOHOL DEHYDROGENASE RELATED"/>
    <property type="match status" value="1"/>
</dbReference>
<protein>
    <submittedName>
        <fullName evidence="3">NADP-dependent oxidoreductase</fullName>
    </submittedName>
</protein>
<evidence type="ECO:0000256" key="1">
    <source>
        <dbReference type="SAM" id="MobiDB-lite"/>
    </source>
</evidence>
<dbReference type="SUPFAM" id="SSF50129">
    <property type="entry name" value="GroES-like"/>
    <property type="match status" value="1"/>
</dbReference>
<organism evidence="3 4">
    <name type="scientific">Acanthopleuribacter pedis</name>
    <dbReference type="NCBI Taxonomy" id="442870"/>
    <lineage>
        <taxon>Bacteria</taxon>
        <taxon>Pseudomonadati</taxon>
        <taxon>Acidobacteriota</taxon>
        <taxon>Holophagae</taxon>
        <taxon>Acanthopleuribacterales</taxon>
        <taxon>Acanthopleuribacteraceae</taxon>
        <taxon>Acanthopleuribacter</taxon>
    </lineage>
</organism>
<dbReference type="Pfam" id="PF13602">
    <property type="entry name" value="ADH_zinc_N_2"/>
    <property type="match status" value="1"/>
</dbReference>
<keyword evidence="4" id="KW-1185">Reference proteome</keyword>
<comment type="caution">
    <text evidence="3">The sequence shown here is derived from an EMBL/GenBank/DDBJ whole genome shotgun (WGS) entry which is preliminary data.</text>
</comment>
<accession>A0A8J7QPP2</accession>
<evidence type="ECO:0000313" key="4">
    <source>
        <dbReference type="Proteomes" id="UP000664417"/>
    </source>
</evidence>
<evidence type="ECO:0000313" key="3">
    <source>
        <dbReference type="EMBL" id="MBO1322373.1"/>
    </source>
</evidence>
<evidence type="ECO:0000259" key="2">
    <source>
        <dbReference type="SMART" id="SM00829"/>
    </source>
</evidence>
<dbReference type="Proteomes" id="UP000664417">
    <property type="component" value="Unassembled WGS sequence"/>
</dbReference>